<gene>
    <name evidence="6" type="ORF">ACFQ34_03570</name>
</gene>
<comment type="caution">
    <text evidence="6">The sequence shown here is derived from an EMBL/GenBank/DDBJ whole genome shotgun (WGS) entry which is preliminary data.</text>
</comment>
<evidence type="ECO:0000313" key="7">
    <source>
        <dbReference type="Proteomes" id="UP001597182"/>
    </source>
</evidence>
<dbReference type="SUPFAM" id="SSF46689">
    <property type="entry name" value="Homeodomain-like"/>
    <property type="match status" value="1"/>
</dbReference>
<dbReference type="PROSITE" id="PS50977">
    <property type="entry name" value="HTH_TETR_2"/>
    <property type="match status" value="1"/>
</dbReference>
<keyword evidence="7" id="KW-1185">Reference proteome</keyword>
<organism evidence="6 7">
    <name type="scientific">Pseudonocardia benzenivorans</name>
    <dbReference type="NCBI Taxonomy" id="228005"/>
    <lineage>
        <taxon>Bacteria</taxon>
        <taxon>Bacillati</taxon>
        <taxon>Actinomycetota</taxon>
        <taxon>Actinomycetes</taxon>
        <taxon>Pseudonocardiales</taxon>
        <taxon>Pseudonocardiaceae</taxon>
        <taxon>Pseudonocardia</taxon>
    </lineage>
</organism>
<evidence type="ECO:0000256" key="1">
    <source>
        <dbReference type="ARBA" id="ARBA00023015"/>
    </source>
</evidence>
<dbReference type="PRINTS" id="PR00455">
    <property type="entry name" value="HTHTETR"/>
</dbReference>
<keyword evidence="1" id="KW-0805">Transcription regulation</keyword>
<proteinExistence type="predicted"/>
<reference evidence="7" key="1">
    <citation type="journal article" date="2019" name="Int. J. Syst. Evol. Microbiol.">
        <title>The Global Catalogue of Microorganisms (GCM) 10K type strain sequencing project: providing services to taxonomists for standard genome sequencing and annotation.</title>
        <authorList>
            <consortium name="The Broad Institute Genomics Platform"/>
            <consortium name="The Broad Institute Genome Sequencing Center for Infectious Disease"/>
            <person name="Wu L."/>
            <person name="Ma J."/>
        </authorList>
    </citation>
    <scope>NUCLEOTIDE SEQUENCE [LARGE SCALE GENOMIC DNA]</scope>
    <source>
        <strain evidence="7">CCUG 49018</strain>
    </source>
</reference>
<evidence type="ECO:0000256" key="3">
    <source>
        <dbReference type="ARBA" id="ARBA00023163"/>
    </source>
</evidence>
<dbReference type="PANTHER" id="PTHR30055:SF238">
    <property type="entry name" value="MYCOFACTOCIN BIOSYNTHESIS TRANSCRIPTIONAL REGULATOR MFTR-RELATED"/>
    <property type="match status" value="1"/>
</dbReference>
<dbReference type="Pfam" id="PF00440">
    <property type="entry name" value="TetR_N"/>
    <property type="match status" value="1"/>
</dbReference>
<dbReference type="Proteomes" id="UP001597182">
    <property type="component" value="Unassembled WGS sequence"/>
</dbReference>
<keyword evidence="2 4" id="KW-0238">DNA-binding</keyword>
<evidence type="ECO:0000313" key="6">
    <source>
        <dbReference type="EMBL" id="MFD1232354.1"/>
    </source>
</evidence>
<feature type="domain" description="HTH tetR-type" evidence="5">
    <location>
        <begin position="6"/>
        <end position="66"/>
    </location>
</feature>
<keyword evidence="3" id="KW-0804">Transcription</keyword>
<dbReference type="Gene3D" id="1.10.357.10">
    <property type="entry name" value="Tetracycline Repressor, domain 2"/>
    <property type="match status" value="1"/>
</dbReference>
<dbReference type="Pfam" id="PF17754">
    <property type="entry name" value="TetR_C_14"/>
    <property type="match status" value="1"/>
</dbReference>
<evidence type="ECO:0000256" key="4">
    <source>
        <dbReference type="PROSITE-ProRule" id="PRU00335"/>
    </source>
</evidence>
<accession>A0ABW3VE75</accession>
<dbReference type="InterPro" id="IPR001647">
    <property type="entry name" value="HTH_TetR"/>
</dbReference>
<feature type="DNA-binding region" description="H-T-H motif" evidence="4">
    <location>
        <begin position="29"/>
        <end position="48"/>
    </location>
</feature>
<name>A0ABW3VE75_9PSEU</name>
<protein>
    <submittedName>
        <fullName evidence="6">TetR/AcrR family transcriptional regulator</fullName>
    </submittedName>
</protein>
<dbReference type="EMBL" id="JBHTMB010000022">
    <property type="protein sequence ID" value="MFD1232354.1"/>
    <property type="molecule type" value="Genomic_DNA"/>
</dbReference>
<evidence type="ECO:0000259" key="5">
    <source>
        <dbReference type="PROSITE" id="PS50977"/>
    </source>
</evidence>
<dbReference type="RefSeq" id="WP_013678402.1">
    <property type="nucleotide sequence ID" value="NZ_BAABKS010000019.1"/>
</dbReference>
<evidence type="ECO:0000256" key="2">
    <source>
        <dbReference type="ARBA" id="ARBA00023125"/>
    </source>
</evidence>
<dbReference type="InterPro" id="IPR050109">
    <property type="entry name" value="HTH-type_TetR-like_transc_reg"/>
</dbReference>
<dbReference type="InterPro" id="IPR041347">
    <property type="entry name" value="MftR_C"/>
</dbReference>
<dbReference type="PANTHER" id="PTHR30055">
    <property type="entry name" value="HTH-TYPE TRANSCRIPTIONAL REGULATOR RUTR"/>
    <property type="match status" value="1"/>
</dbReference>
<dbReference type="InterPro" id="IPR009057">
    <property type="entry name" value="Homeodomain-like_sf"/>
</dbReference>
<sequence length="184" mass="19684">MPRSGADARRRLREAALDLYREHGYDATTTAQIAERAGVTERTYFRHFADKREVLFDGEDDLRTVLVDAVAAAPPELPPLAVLTRAFTAAVPLFVAGRSVAERRQEIIVATPALQERAHAKSAALTEALATALAARGLPRPSALLAGRIGMASFGHALGSWDGRSASELERLIAESAAEARSLG</sequence>